<keyword evidence="5" id="KW-0030">Aminoacyl-tRNA synthetase</keyword>
<evidence type="ECO:0000313" key="6">
    <source>
        <dbReference type="Proteomes" id="UP000000528"/>
    </source>
</evidence>
<dbReference type="RefSeq" id="WP_010925287.1">
    <property type="nucleotide sequence ID" value="NC_002771.1"/>
</dbReference>
<dbReference type="EMBL" id="AL445564">
    <property type="protein sequence ID" value="CAC13659.1"/>
    <property type="molecule type" value="Genomic_DNA"/>
</dbReference>
<accession>Q98Q80</accession>
<dbReference type="GO" id="GO:0004826">
    <property type="term" value="F:phenylalanine-tRNA ligase activity"/>
    <property type="evidence" value="ECO:0007669"/>
    <property type="project" value="UniProtKB-EC"/>
</dbReference>
<dbReference type="InterPro" id="IPR037154">
    <property type="entry name" value="YtpR-like_sf"/>
</dbReference>
<dbReference type="HOGENOM" id="CLU_1388899_0_0_14"/>
<dbReference type="BioCyc" id="MPUL272635:G1GT6-490-MONOMER"/>
<dbReference type="PIR" id="F90572">
    <property type="entry name" value="F90572"/>
</dbReference>
<proteinExistence type="predicted"/>
<feature type="domain" description="TRNA-binding" evidence="4">
    <location>
        <begin position="90"/>
        <end position="196"/>
    </location>
</feature>
<dbReference type="EC" id="6.1.1.20" evidence="5"/>
<evidence type="ECO:0000313" key="5">
    <source>
        <dbReference type="EMBL" id="CAC13659.1"/>
    </source>
</evidence>
<dbReference type="InterPro" id="IPR002547">
    <property type="entry name" value="tRNA-bd_dom"/>
</dbReference>
<dbReference type="AlphaFoldDB" id="Q98Q80"/>
<evidence type="ECO:0000256" key="2">
    <source>
        <dbReference type="ARBA" id="ARBA00022884"/>
    </source>
</evidence>
<keyword evidence="6" id="KW-1185">Reference proteome</keyword>
<sequence length="196" mass="22537">MSLYLKNSLYEDVLMVNFDSSKKVDSTEDIAIKEVTLTLIKSKDKIVALNIKKFKAIFGIFNFRNYGVFTNELFKKLSSFLKANNIEINLEQSESFSISKVIKKIVHPRNEKLFILTFEKDNKQIITNQEQVKENDILVFANIGAFLPSGLVIEKNKIFDIESQGMLVSYKSLAIESKNTGLVFLNEDQKDKEFIF</sequence>
<dbReference type="InterPro" id="IPR012340">
    <property type="entry name" value="NA-bd_OB-fold"/>
</dbReference>
<gene>
    <name evidence="5" type="ordered locus">MYPU_4860</name>
</gene>
<evidence type="ECO:0000256" key="1">
    <source>
        <dbReference type="ARBA" id="ARBA00022555"/>
    </source>
</evidence>
<evidence type="ECO:0000259" key="4">
    <source>
        <dbReference type="PROSITE" id="PS50886"/>
    </source>
</evidence>
<dbReference type="KEGG" id="mpu:MYPU_4860"/>
<dbReference type="Gene3D" id="2.40.50.140">
    <property type="entry name" value="Nucleic acid-binding proteins"/>
    <property type="match status" value="1"/>
</dbReference>
<dbReference type="STRING" id="272635.gene:17577087"/>
<keyword evidence="5" id="KW-0436">Ligase</keyword>
<evidence type="ECO:0000256" key="3">
    <source>
        <dbReference type="PROSITE-ProRule" id="PRU00209"/>
    </source>
</evidence>
<protein>
    <submittedName>
        <fullName evidence="5">PHENYLALANYL-TRNA SYNTHETASE, BETA CHAIN (PHENYLALANINE--TRNA LIGASE BETA CHAIN) (PHERS)</fullName>
        <ecNumber evidence="5">6.1.1.20</ecNumber>
    </submittedName>
</protein>
<organism evidence="6">
    <name type="scientific">Mycoplasmopsis pulmonis (strain UAB CTIP)</name>
    <name type="common">Mycoplasma pulmonis</name>
    <dbReference type="NCBI Taxonomy" id="272635"/>
    <lineage>
        <taxon>Bacteria</taxon>
        <taxon>Bacillati</taxon>
        <taxon>Mycoplasmatota</taxon>
        <taxon>Mycoplasmoidales</taxon>
        <taxon>Metamycoplasmataceae</taxon>
        <taxon>Mycoplasmopsis</taxon>
    </lineage>
</organism>
<keyword evidence="1 3" id="KW-0820">tRNA-binding</keyword>
<dbReference type="PROSITE" id="PS50886">
    <property type="entry name" value="TRBD"/>
    <property type="match status" value="1"/>
</dbReference>
<dbReference type="NCBIfam" id="NF045867">
    <property type="entry name" value="PheT_Nterm_rel"/>
    <property type="match status" value="1"/>
</dbReference>
<dbReference type="eggNOG" id="COG0073">
    <property type="taxonomic scope" value="Bacteria"/>
</dbReference>
<dbReference type="SUPFAM" id="SSF50249">
    <property type="entry name" value="Nucleic acid-binding proteins"/>
    <property type="match status" value="1"/>
</dbReference>
<keyword evidence="2 3" id="KW-0694">RNA-binding</keyword>
<dbReference type="Gene3D" id="3.30.1940.10">
    <property type="entry name" value="YtpR-like"/>
    <property type="match status" value="1"/>
</dbReference>
<dbReference type="GO" id="GO:0000049">
    <property type="term" value="F:tRNA binding"/>
    <property type="evidence" value="ECO:0007669"/>
    <property type="project" value="UniProtKB-UniRule"/>
</dbReference>
<name>Q98Q80_MYCPU</name>
<dbReference type="Proteomes" id="UP000000528">
    <property type="component" value="Chromosome"/>
</dbReference>
<reference evidence="5 6" key="1">
    <citation type="journal article" date="2001" name="Nucleic Acids Res.">
        <title>The complete genome sequence of the murine respiratory pathogen Mycoplasma pulmonis.</title>
        <authorList>
            <person name="Chambaud I."/>
            <person name="Heilig R."/>
            <person name="Ferris S."/>
            <person name="Barbe V."/>
            <person name="Samson D."/>
            <person name="Galisson F."/>
            <person name="Moszer I."/>
            <person name="Dybvig K."/>
            <person name="Wroblewski H."/>
            <person name="Viari A."/>
            <person name="Rocha E.P.C."/>
            <person name="Blanchard A."/>
        </authorList>
    </citation>
    <scope>NUCLEOTIDE SEQUENCE [LARGE SCALE GENOMIC DNA]</scope>
    <source>
        <strain evidence="5 6">UAB CTIP</strain>
    </source>
</reference>